<sequence>MPIRRFINPMTLRPLSLAALLVLAGCTTKTTTTSPVQRPADVKAQLVRLMPANTADRQGWATDITAAFAAQGIEPSDQNLCSVLAVTEQESTFQANPPVPGLPKIAWKEIDRRADQLHIPNFLVHTALLIKSSNGKSYSERLDKVRTEKDLSDIFDDMIDSVPMGQKLFGSLNPVHTAGPMQVSIAFAEAHAKGYPYPIDGSIRREVFTRRGGMYFGIAHLLGYPADYSQPIYRFADFNAGWYASRNAAFQSAVSRTTGIPLALDGDLINYGTDKPGTTELAVRTLGKRLNMSDSAIRRALEKGDLPEFADTDLYERVYALAEKTTGKKLPREMLPGIQLESPKITRKLTTAWFAKRVDERRQRCMTRASAG</sequence>
<keyword evidence="1" id="KW-0732">Signal</keyword>
<dbReference type="Pfam" id="PF07759">
    <property type="entry name" value="DUF1615"/>
    <property type="match status" value="1"/>
</dbReference>
<dbReference type="Proteomes" id="UP000317572">
    <property type="component" value="Chromosome"/>
</dbReference>
<reference evidence="2 4" key="1">
    <citation type="submission" date="2018-11" db="EMBL/GenBank/DDBJ databases">
        <title>The first complete genome of Serratia liquefaciens isolated from metalophyte plant revel distinctness adaptive mechanisms in an extreme habitat.</title>
        <authorList>
            <person name="Caneschi W.L."/>
            <person name="Sanchez A.B."/>
            <person name="Felestrino E.B."/>
            <person name="Assis R.A.B."/>
            <person name="Lemes C.G.C."/>
            <person name="Cordeiro I.F."/>
            <person name="Fonseca N.P."/>
            <person name="Villa M."/>
            <person name="Vieira I.T."/>
            <person name="Moraes L.A."/>
            <person name="Kamino L.H.Y."/>
            <person name="do Carmo F."/>
            <person name="Garcia C.M."/>
            <person name="Almeida N.F."/>
            <person name="Silva R.S."/>
            <person name="Ferro J.A."/>
            <person name="Ferro M.I.T."/>
            <person name="Varani A.M."/>
            <person name="Ferreira R.M."/>
            <person name="dos Santos V.L."/>
            <person name="Silva U.C."/>
            <person name="Setubal J.C."/>
            <person name="Moreira L.M."/>
        </authorList>
    </citation>
    <scope>NUCLEOTIDE SEQUENCE [LARGE SCALE GENOMIC DNA]</scope>
    <source>
        <strain evidence="2 4">FG3</strain>
    </source>
</reference>
<evidence type="ECO:0000256" key="1">
    <source>
        <dbReference type="SAM" id="SignalP"/>
    </source>
</evidence>
<evidence type="ECO:0000313" key="4">
    <source>
        <dbReference type="Proteomes" id="UP000317572"/>
    </source>
</evidence>
<feature type="signal peptide" evidence="1">
    <location>
        <begin position="1"/>
        <end position="24"/>
    </location>
</feature>
<evidence type="ECO:0000313" key="2">
    <source>
        <dbReference type="EMBL" id="QDL33626.1"/>
    </source>
</evidence>
<dbReference type="AlphaFoldDB" id="A0A515CZQ0"/>
<name>A0A515CZQ0_SERLI</name>
<protein>
    <submittedName>
        <fullName evidence="2">DUF1615 domain-containing protein</fullName>
    </submittedName>
</protein>
<keyword evidence="5" id="KW-1185">Reference proteome</keyword>
<reference evidence="3 5" key="2">
    <citation type="submission" date="2021-01" db="EMBL/GenBank/DDBJ databases">
        <title>FDA dAtabase for Regulatory Grade micrObial Sequences (FDA-ARGOS): Supporting development and validation of Infectious Disease Dx tests.</title>
        <authorList>
            <person name="Blissenbach B."/>
            <person name="Krut O."/>
            <person name="Tallon L."/>
            <person name="Sadzewicz L."/>
            <person name="Zhao X."/>
            <person name="Boylan J."/>
            <person name="Ott S."/>
            <person name="Bowen H."/>
            <person name="Vavikolanu K."/>
            <person name="Mehta A."/>
            <person name="Aluvathingal J."/>
            <person name="Nadendla S."/>
            <person name="Yan Y."/>
            <person name="Sichtig H."/>
        </authorList>
    </citation>
    <scope>NUCLEOTIDE SEQUENCE [LARGE SCALE GENOMIC DNA]</scope>
    <source>
        <strain evidence="3 5">FDAARGOS_1081</strain>
    </source>
</reference>
<dbReference type="RefSeq" id="WP_142815818.1">
    <property type="nucleotide sequence ID" value="NZ_CAMITJ010000001.1"/>
</dbReference>
<dbReference type="STRING" id="614.XJ20_19060"/>
<feature type="chain" id="PRO_5044617122" evidence="1">
    <location>
        <begin position="25"/>
        <end position="372"/>
    </location>
</feature>
<dbReference type="Proteomes" id="UP000595237">
    <property type="component" value="Chromosome"/>
</dbReference>
<evidence type="ECO:0000313" key="3">
    <source>
        <dbReference type="EMBL" id="QQU54498.1"/>
    </source>
</evidence>
<accession>A0A515CZQ0</accession>
<organism evidence="2 4">
    <name type="scientific">Serratia liquefaciens</name>
    <dbReference type="NCBI Taxonomy" id="614"/>
    <lineage>
        <taxon>Bacteria</taxon>
        <taxon>Pseudomonadati</taxon>
        <taxon>Pseudomonadota</taxon>
        <taxon>Gammaproteobacteria</taxon>
        <taxon>Enterobacterales</taxon>
        <taxon>Yersiniaceae</taxon>
        <taxon>Serratia</taxon>
    </lineage>
</organism>
<dbReference type="InterPro" id="IPR011673">
    <property type="entry name" value="DUF1615"/>
</dbReference>
<gene>
    <name evidence="2" type="ORF">EGO53_18250</name>
    <name evidence="3" type="ORF">I6I38_19595</name>
</gene>
<evidence type="ECO:0000313" key="5">
    <source>
        <dbReference type="Proteomes" id="UP000595237"/>
    </source>
</evidence>
<dbReference type="EMBL" id="CP033893">
    <property type="protein sequence ID" value="QDL33626.1"/>
    <property type="molecule type" value="Genomic_DNA"/>
</dbReference>
<dbReference type="PROSITE" id="PS51257">
    <property type="entry name" value="PROKAR_LIPOPROTEIN"/>
    <property type="match status" value="1"/>
</dbReference>
<proteinExistence type="predicted"/>
<dbReference type="EMBL" id="CP068148">
    <property type="protein sequence ID" value="QQU54498.1"/>
    <property type="molecule type" value="Genomic_DNA"/>
</dbReference>